<evidence type="ECO:0008006" key="3">
    <source>
        <dbReference type="Google" id="ProtNLM"/>
    </source>
</evidence>
<gene>
    <name evidence="1" type="ORF">EXE25_14885</name>
</gene>
<dbReference type="Proteomes" id="UP000293483">
    <property type="component" value="Unassembled WGS sequence"/>
</dbReference>
<dbReference type="AlphaFoldDB" id="A0A4Q7ATB6"/>
<dbReference type="Pfam" id="PF19673">
    <property type="entry name" value="DUF6176"/>
    <property type="match status" value="1"/>
</dbReference>
<organism evidence="1 2">
    <name type="scientific">Acinetobacter bouvetii</name>
    <dbReference type="NCBI Taxonomy" id="202951"/>
    <lineage>
        <taxon>Bacteria</taxon>
        <taxon>Pseudomonadati</taxon>
        <taxon>Pseudomonadota</taxon>
        <taxon>Gammaproteobacteria</taxon>
        <taxon>Moraxellales</taxon>
        <taxon>Moraxellaceae</taxon>
        <taxon>Acinetobacter</taxon>
    </lineage>
</organism>
<sequence>MTDVGAVLIQLKPDSMPNVEAWQTELNARQDEAIETLKAEGVSVESWFHVALEGKDYLIAYMRAEDIAKAQQIGRESSFPIDAMHKQFKINWAKGYQATLLADLENMDK</sequence>
<comment type="caution">
    <text evidence="1">The sequence shown here is derived from an EMBL/GenBank/DDBJ whole genome shotgun (WGS) entry which is preliminary data.</text>
</comment>
<proteinExistence type="predicted"/>
<accession>A0A4Q7ATB6</accession>
<reference evidence="1 2" key="1">
    <citation type="submission" date="2019-02" db="EMBL/GenBank/DDBJ databases">
        <title>The Batch Genome Submission of Acinetobacter spp. strains.</title>
        <authorList>
            <person name="Qin J."/>
            <person name="Hu Y."/>
            <person name="Ye H."/>
            <person name="Wei L."/>
            <person name="Feng Y."/>
            <person name="Zong Z."/>
        </authorList>
    </citation>
    <scope>NUCLEOTIDE SEQUENCE [LARGE SCALE GENOMIC DNA]</scope>
    <source>
        <strain evidence="1 2">WCHABo060081</strain>
    </source>
</reference>
<dbReference type="RefSeq" id="WP_130147626.1">
    <property type="nucleotide sequence ID" value="NZ_SGSU01000018.1"/>
</dbReference>
<dbReference type="EMBL" id="SGSU01000018">
    <property type="protein sequence ID" value="RZG65073.1"/>
    <property type="molecule type" value="Genomic_DNA"/>
</dbReference>
<name>A0A4Q7ATB6_9GAMM</name>
<protein>
    <recommendedName>
        <fullName evidence="3">DUF4242 domain-containing protein</fullName>
    </recommendedName>
</protein>
<evidence type="ECO:0000313" key="2">
    <source>
        <dbReference type="Proteomes" id="UP000293483"/>
    </source>
</evidence>
<evidence type="ECO:0000313" key="1">
    <source>
        <dbReference type="EMBL" id="RZG65073.1"/>
    </source>
</evidence>
<dbReference type="InterPro" id="IPR046174">
    <property type="entry name" value="DUF6176"/>
</dbReference>
<dbReference type="STRING" id="202951.GCA_001485025_03031"/>